<evidence type="ECO:0000313" key="5">
    <source>
        <dbReference type="EnsemblPlants" id="AES86736"/>
    </source>
</evidence>
<feature type="signal peptide" evidence="2">
    <location>
        <begin position="1"/>
        <end position="19"/>
    </location>
</feature>
<reference evidence="3 6" key="2">
    <citation type="journal article" date="2014" name="BMC Genomics">
        <title>An improved genome release (version Mt4.0) for the model legume Medicago truncatula.</title>
        <authorList>
            <person name="Tang H."/>
            <person name="Krishnakumar V."/>
            <person name="Bidwell S."/>
            <person name="Rosen B."/>
            <person name="Chan A."/>
            <person name="Zhou S."/>
            <person name="Gentzbittel L."/>
            <person name="Childs K.L."/>
            <person name="Yandell M."/>
            <person name="Gundlach H."/>
            <person name="Mayer K.F."/>
            <person name="Schwartz D.C."/>
            <person name="Town C.D."/>
        </authorList>
    </citation>
    <scope>GENOME REANNOTATION</scope>
    <source>
        <strain evidence="5 6">cv. Jemalong A17</strain>
    </source>
</reference>
<accession>G7JKN0</accession>
<dbReference type="EMBL" id="PSQE01000004">
    <property type="protein sequence ID" value="RHN58715.1"/>
    <property type="molecule type" value="Genomic_DNA"/>
</dbReference>
<proteinExistence type="predicted"/>
<keyword evidence="3" id="KW-0812">Transmembrane</keyword>
<reference evidence="3 6" key="1">
    <citation type="journal article" date="2011" name="Nature">
        <title>The Medicago genome provides insight into the evolution of rhizobial symbioses.</title>
        <authorList>
            <person name="Young N.D."/>
            <person name="Debelle F."/>
            <person name="Oldroyd G.E."/>
            <person name="Geurts R."/>
            <person name="Cannon S.B."/>
            <person name="Udvardi M.K."/>
            <person name="Benedito V.A."/>
            <person name="Mayer K.F."/>
            <person name="Gouzy J."/>
            <person name="Schoof H."/>
            <person name="Van de Peer Y."/>
            <person name="Proost S."/>
            <person name="Cook D.R."/>
            <person name="Meyers B.C."/>
            <person name="Spannagl M."/>
            <person name="Cheung F."/>
            <person name="De Mita S."/>
            <person name="Krishnakumar V."/>
            <person name="Gundlach H."/>
            <person name="Zhou S."/>
            <person name="Mudge J."/>
            <person name="Bharti A.K."/>
            <person name="Murray J.D."/>
            <person name="Naoumkina M.A."/>
            <person name="Rosen B."/>
            <person name="Silverstein K.A."/>
            <person name="Tang H."/>
            <person name="Rombauts S."/>
            <person name="Zhao P.X."/>
            <person name="Zhou P."/>
            <person name="Barbe V."/>
            <person name="Bardou P."/>
            <person name="Bechner M."/>
            <person name="Bellec A."/>
            <person name="Berger A."/>
            <person name="Berges H."/>
            <person name="Bidwell S."/>
            <person name="Bisseling T."/>
            <person name="Choisne N."/>
            <person name="Couloux A."/>
            <person name="Denny R."/>
            <person name="Deshpande S."/>
            <person name="Dai X."/>
            <person name="Doyle J.J."/>
            <person name="Dudez A.M."/>
            <person name="Farmer A.D."/>
            <person name="Fouteau S."/>
            <person name="Franken C."/>
            <person name="Gibelin C."/>
            <person name="Gish J."/>
            <person name="Goldstein S."/>
            <person name="Gonzalez A.J."/>
            <person name="Green P.J."/>
            <person name="Hallab A."/>
            <person name="Hartog M."/>
            <person name="Hua A."/>
            <person name="Humphray S.J."/>
            <person name="Jeong D.H."/>
            <person name="Jing Y."/>
            <person name="Jocker A."/>
            <person name="Kenton S.M."/>
            <person name="Kim D.J."/>
            <person name="Klee K."/>
            <person name="Lai H."/>
            <person name="Lang C."/>
            <person name="Lin S."/>
            <person name="Macmil S.L."/>
            <person name="Magdelenat G."/>
            <person name="Matthews L."/>
            <person name="McCorrison J."/>
            <person name="Monaghan E.L."/>
            <person name="Mun J.H."/>
            <person name="Najar F.Z."/>
            <person name="Nicholson C."/>
            <person name="Noirot C."/>
            <person name="O'Bleness M."/>
            <person name="Paule C.R."/>
            <person name="Poulain J."/>
            <person name="Prion F."/>
            <person name="Qin B."/>
            <person name="Qu C."/>
            <person name="Retzel E.F."/>
            <person name="Riddle C."/>
            <person name="Sallet E."/>
            <person name="Samain S."/>
            <person name="Samson N."/>
            <person name="Sanders I."/>
            <person name="Saurat O."/>
            <person name="Scarpelli C."/>
            <person name="Schiex T."/>
            <person name="Segurens B."/>
            <person name="Severin A.J."/>
            <person name="Sherrier D.J."/>
            <person name="Shi R."/>
            <person name="Sims S."/>
            <person name="Singer S.R."/>
            <person name="Sinharoy S."/>
            <person name="Sterck L."/>
            <person name="Viollet A."/>
            <person name="Wang B.B."/>
            <person name="Wang K."/>
            <person name="Wang M."/>
            <person name="Wang X."/>
            <person name="Warfsmann J."/>
            <person name="Weissenbach J."/>
            <person name="White D.D."/>
            <person name="White J.D."/>
            <person name="Wiley G.B."/>
            <person name="Wincker P."/>
            <person name="Xing Y."/>
            <person name="Yang L."/>
            <person name="Yao Z."/>
            <person name="Ying F."/>
            <person name="Zhai J."/>
            <person name="Zhou L."/>
            <person name="Zuber A."/>
            <person name="Denarie J."/>
            <person name="Dixon R.A."/>
            <person name="May G.D."/>
            <person name="Schwartz D.C."/>
            <person name="Rogers J."/>
            <person name="Quetier F."/>
            <person name="Town C.D."/>
            <person name="Roe B.A."/>
        </authorList>
    </citation>
    <scope>NUCLEOTIDE SEQUENCE [LARGE SCALE GENOMIC DNA]</scope>
    <source>
        <strain evidence="3">A17</strain>
        <strain evidence="5 6">cv. Jemalong A17</strain>
    </source>
</reference>
<evidence type="ECO:0000256" key="1">
    <source>
        <dbReference type="SAM" id="MobiDB-lite"/>
    </source>
</evidence>
<evidence type="ECO:0000313" key="4">
    <source>
        <dbReference type="EMBL" id="RHN58715.1"/>
    </source>
</evidence>
<reference evidence="4" key="5">
    <citation type="journal article" date="2018" name="Nat. Plants">
        <title>Whole-genome landscape of Medicago truncatula symbiotic genes.</title>
        <authorList>
            <person name="Pecrix Y."/>
            <person name="Gamas P."/>
            <person name="Carrere S."/>
        </authorList>
    </citation>
    <scope>NUCLEOTIDE SEQUENCE</scope>
    <source>
        <tissue evidence="4">Leaves</tissue>
    </source>
</reference>
<evidence type="ECO:0000313" key="6">
    <source>
        <dbReference type="Proteomes" id="UP000002051"/>
    </source>
</evidence>
<feature type="region of interest" description="Disordered" evidence="1">
    <location>
        <begin position="66"/>
        <end position="90"/>
    </location>
</feature>
<keyword evidence="6" id="KW-1185">Reference proteome</keyword>
<organism evidence="3 6">
    <name type="scientific">Medicago truncatula</name>
    <name type="common">Barrel medic</name>
    <name type="synonym">Medicago tribuloides</name>
    <dbReference type="NCBI Taxonomy" id="3880"/>
    <lineage>
        <taxon>Eukaryota</taxon>
        <taxon>Viridiplantae</taxon>
        <taxon>Streptophyta</taxon>
        <taxon>Embryophyta</taxon>
        <taxon>Tracheophyta</taxon>
        <taxon>Spermatophyta</taxon>
        <taxon>Magnoliopsida</taxon>
        <taxon>eudicotyledons</taxon>
        <taxon>Gunneridae</taxon>
        <taxon>Pentapetalae</taxon>
        <taxon>rosids</taxon>
        <taxon>fabids</taxon>
        <taxon>Fabales</taxon>
        <taxon>Fabaceae</taxon>
        <taxon>Papilionoideae</taxon>
        <taxon>50 kb inversion clade</taxon>
        <taxon>NPAAA clade</taxon>
        <taxon>Hologalegina</taxon>
        <taxon>IRL clade</taxon>
        <taxon>Trifolieae</taxon>
        <taxon>Medicago</taxon>
    </lineage>
</organism>
<feature type="chain" id="PRO_5014572972" evidence="2">
    <location>
        <begin position="20"/>
        <end position="90"/>
    </location>
</feature>
<reference evidence="5" key="3">
    <citation type="submission" date="2015-04" db="UniProtKB">
        <authorList>
            <consortium name="EnsemblPlants"/>
        </authorList>
    </citation>
    <scope>IDENTIFICATION</scope>
    <source>
        <strain evidence="5">cv. Jemalong A17</strain>
    </source>
</reference>
<dbReference type="Proteomes" id="UP000265566">
    <property type="component" value="Chromosome 4"/>
</dbReference>
<dbReference type="EnsemblPlants" id="AES86736">
    <property type="protein sequence ID" value="AES86736"/>
    <property type="gene ID" value="MTR_4g014270"/>
</dbReference>
<dbReference type="HOGENOM" id="CLU_2458195_0_0_1"/>
<keyword evidence="3" id="KW-0472">Membrane</keyword>
<dbReference type="Proteomes" id="UP000002051">
    <property type="component" value="Chromosome 4"/>
</dbReference>
<evidence type="ECO:0000313" key="3">
    <source>
        <dbReference type="EMBL" id="AES86736.1"/>
    </source>
</evidence>
<name>G7JKN0_MEDTR</name>
<evidence type="ECO:0000256" key="2">
    <source>
        <dbReference type="SAM" id="SignalP"/>
    </source>
</evidence>
<dbReference type="EMBL" id="CM001220">
    <property type="protein sequence ID" value="AES86736.1"/>
    <property type="molecule type" value="Genomic_DNA"/>
</dbReference>
<keyword evidence="2" id="KW-0732">Signal</keyword>
<dbReference type="PaxDb" id="3880-AES86736"/>
<evidence type="ECO:0000313" key="7">
    <source>
        <dbReference type="Proteomes" id="UP000265566"/>
    </source>
</evidence>
<sequence length="90" mass="9898">MANKIVALLLLVCLVGVQSVNFEDCMIYCNRTMLLFPKSFAESMCKLRCETIGWSDGWDSATLMDVEGGSRKNDPLESPTGAPVPRPTIN</sequence>
<gene>
    <name evidence="3" type="ordered locus">MTR_4g014270</name>
    <name evidence="4" type="ORF">MtrunA17_Chr4g0005321</name>
</gene>
<protein>
    <submittedName>
        <fullName evidence="3">Transmembrane protein, putative</fullName>
    </submittedName>
</protein>
<dbReference type="Gramene" id="rna20649">
    <property type="protein sequence ID" value="RHN58715.1"/>
    <property type="gene ID" value="gene20649"/>
</dbReference>
<reference evidence="7" key="4">
    <citation type="journal article" date="2018" name="Nat. Plants">
        <title>Whole-genome landscape of Medicago truncatula symbiotic genes.</title>
        <authorList>
            <person name="Pecrix Y."/>
            <person name="Staton S.E."/>
            <person name="Sallet E."/>
            <person name="Lelandais-Briere C."/>
            <person name="Moreau S."/>
            <person name="Carrere S."/>
            <person name="Blein T."/>
            <person name="Jardinaud M.F."/>
            <person name="Latrasse D."/>
            <person name="Zouine M."/>
            <person name="Zahm M."/>
            <person name="Kreplak J."/>
            <person name="Mayjonade B."/>
            <person name="Satge C."/>
            <person name="Perez M."/>
            <person name="Cauet S."/>
            <person name="Marande W."/>
            <person name="Chantry-Darmon C."/>
            <person name="Lopez-Roques C."/>
            <person name="Bouchez O."/>
            <person name="Berard A."/>
            <person name="Debelle F."/>
            <person name="Munos S."/>
            <person name="Bendahmane A."/>
            <person name="Berges H."/>
            <person name="Niebel A."/>
            <person name="Buitink J."/>
            <person name="Frugier F."/>
            <person name="Benhamed M."/>
            <person name="Crespi M."/>
            <person name="Gouzy J."/>
            <person name="Gamas P."/>
        </authorList>
    </citation>
    <scope>NUCLEOTIDE SEQUENCE [LARGE SCALE GENOMIC DNA]</scope>
    <source>
        <strain evidence="7">cv. Jemalong A17</strain>
    </source>
</reference>
<dbReference type="AlphaFoldDB" id="G7JKN0"/>